<dbReference type="EMBL" id="FN653019">
    <property type="protein sequence ID" value="CBY22549.1"/>
    <property type="molecule type" value="Genomic_DNA"/>
</dbReference>
<dbReference type="AlphaFoldDB" id="E4WZF3"/>
<dbReference type="PROSITE" id="PS50908">
    <property type="entry name" value="RWD"/>
    <property type="match status" value="1"/>
</dbReference>
<dbReference type="Gene3D" id="3.10.110.10">
    <property type="entry name" value="Ubiquitin Conjugating Enzyme"/>
    <property type="match status" value="1"/>
</dbReference>
<dbReference type="Proteomes" id="UP000001307">
    <property type="component" value="Unassembled WGS sequence"/>
</dbReference>
<proteinExistence type="predicted"/>
<name>E4WZF3_OIKDI</name>
<dbReference type="CDD" id="cd11605">
    <property type="entry name" value="RWD_DRWD_ELF-like"/>
    <property type="match status" value="1"/>
</dbReference>
<dbReference type="InParanoid" id="E4WZF3"/>
<dbReference type="Pfam" id="PF05773">
    <property type="entry name" value="RWD"/>
    <property type="match status" value="1"/>
</dbReference>
<gene>
    <name evidence="2" type="ORF">GSOID_T00013309001</name>
</gene>
<protein>
    <recommendedName>
        <fullName evidence="1">RWD domain-containing protein</fullName>
    </recommendedName>
</protein>
<dbReference type="InterPro" id="IPR016135">
    <property type="entry name" value="UBQ-conjugating_enzyme/RWD"/>
</dbReference>
<feature type="domain" description="RWD" evidence="1">
    <location>
        <begin position="30"/>
        <end position="153"/>
    </location>
</feature>
<evidence type="ECO:0000259" key="1">
    <source>
        <dbReference type="PROSITE" id="PS50908"/>
    </source>
</evidence>
<dbReference type="SUPFAM" id="SSF54495">
    <property type="entry name" value="UBC-like"/>
    <property type="match status" value="1"/>
</dbReference>
<sequence>MERSFSQFGHADHFNFDAALGLNDMQAQLEEIRDIESYLPHFKISYLNPSPIDICSLRESLSDENGNTNGLHLELESALRCDDQDFELVIHLELPNQYPSLETPHVSFICSGLSENVNTYLNKYLTKKLARELNPNGVLLETVIWIQSQVSHELQNRNKTLSTMNTIAILR</sequence>
<keyword evidence="3" id="KW-1185">Reference proteome</keyword>
<dbReference type="InterPro" id="IPR006575">
    <property type="entry name" value="RWD_dom"/>
</dbReference>
<organism evidence="2">
    <name type="scientific">Oikopleura dioica</name>
    <name type="common">Tunicate</name>
    <dbReference type="NCBI Taxonomy" id="34765"/>
    <lineage>
        <taxon>Eukaryota</taxon>
        <taxon>Metazoa</taxon>
        <taxon>Chordata</taxon>
        <taxon>Tunicata</taxon>
        <taxon>Appendicularia</taxon>
        <taxon>Copelata</taxon>
        <taxon>Oikopleuridae</taxon>
        <taxon>Oikopleura</taxon>
    </lineage>
</organism>
<dbReference type="OrthoDB" id="10279305at2759"/>
<accession>E4WZF3</accession>
<evidence type="ECO:0000313" key="2">
    <source>
        <dbReference type="EMBL" id="CBY22549.1"/>
    </source>
</evidence>
<evidence type="ECO:0000313" key="3">
    <source>
        <dbReference type="Proteomes" id="UP000001307"/>
    </source>
</evidence>
<reference evidence="2" key="1">
    <citation type="journal article" date="2010" name="Science">
        <title>Plasticity of animal genome architecture unmasked by rapid evolution of a pelagic tunicate.</title>
        <authorList>
            <person name="Denoeud F."/>
            <person name="Henriet S."/>
            <person name="Mungpakdee S."/>
            <person name="Aury J.M."/>
            <person name="Da Silva C."/>
            <person name="Brinkmann H."/>
            <person name="Mikhaleva J."/>
            <person name="Olsen L.C."/>
            <person name="Jubin C."/>
            <person name="Canestro C."/>
            <person name="Bouquet J.M."/>
            <person name="Danks G."/>
            <person name="Poulain J."/>
            <person name="Campsteijn C."/>
            <person name="Adamski M."/>
            <person name="Cross I."/>
            <person name="Yadetie F."/>
            <person name="Muffato M."/>
            <person name="Louis A."/>
            <person name="Butcher S."/>
            <person name="Tsagkogeorga G."/>
            <person name="Konrad A."/>
            <person name="Singh S."/>
            <person name="Jensen M.F."/>
            <person name="Cong E.H."/>
            <person name="Eikeseth-Otteraa H."/>
            <person name="Noel B."/>
            <person name="Anthouard V."/>
            <person name="Porcel B.M."/>
            <person name="Kachouri-Lafond R."/>
            <person name="Nishino A."/>
            <person name="Ugolini M."/>
            <person name="Chourrout P."/>
            <person name="Nishida H."/>
            <person name="Aasland R."/>
            <person name="Huzurbazar S."/>
            <person name="Westhof E."/>
            <person name="Delsuc F."/>
            <person name="Lehrach H."/>
            <person name="Reinhardt R."/>
            <person name="Weissenbach J."/>
            <person name="Roy S.W."/>
            <person name="Artiguenave F."/>
            <person name="Postlethwait J.H."/>
            <person name="Manak J.R."/>
            <person name="Thompson E.M."/>
            <person name="Jaillon O."/>
            <person name="Du Pasquier L."/>
            <person name="Boudinot P."/>
            <person name="Liberles D.A."/>
            <person name="Volff J.N."/>
            <person name="Philippe H."/>
            <person name="Lenhard B."/>
            <person name="Roest Crollius H."/>
            <person name="Wincker P."/>
            <person name="Chourrout D."/>
        </authorList>
    </citation>
    <scope>NUCLEOTIDE SEQUENCE [LARGE SCALE GENOMIC DNA]</scope>
</reference>